<evidence type="ECO:0000313" key="4">
    <source>
        <dbReference type="EMBL" id="MBB3896748.1"/>
    </source>
</evidence>
<gene>
    <name evidence="4" type="ORF">GGQ83_000174</name>
</gene>
<dbReference type="GO" id="GO:0042597">
    <property type="term" value="C:periplasmic space"/>
    <property type="evidence" value="ECO:0007669"/>
    <property type="project" value="UniProtKB-SubCell"/>
</dbReference>
<evidence type="ECO:0000256" key="3">
    <source>
        <dbReference type="SAM" id="SignalP"/>
    </source>
</evidence>
<dbReference type="AlphaFoldDB" id="A0A840A479"/>
<comment type="subcellular location">
    <subcellularLocation>
        <location evidence="1">Periplasm</location>
    </subcellularLocation>
</comment>
<evidence type="ECO:0000313" key="5">
    <source>
        <dbReference type="Proteomes" id="UP000553193"/>
    </source>
</evidence>
<feature type="chain" id="PRO_5032966420" evidence="3">
    <location>
        <begin position="24"/>
        <end position="438"/>
    </location>
</feature>
<dbReference type="EMBL" id="JACIDJ010000001">
    <property type="protein sequence ID" value="MBB3896748.1"/>
    <property type="molecule type" value="Genomic_DNA"/>
</dbReference>
<dbReference type="PANTHER" id="PTHR43649">
    <property type="entry name" value="ARABINOSE-BINDING PROTEIN-RELATED"/>
    <property type="match status" value="1"/>
</dbReference>
<proteinExistence type="inferred from homology"/>
<dbReference type="Proteomes" id="UP000553193">
    <property type="component" value="Unassembled WGS sequence"/>
</dbReference>
<sequence>MTLLPRRALGALLATPWVAPAAAQPRPSVHFLSWTAVLDSLRAQFAEFTRASGVTVRHQHVPWISYRPALLAQLRATAAADVVLMSDAWLPEVAGSGLLAPIDAMPALTRFNAEAAPACTEAMRHGGQQYGLAYYTDSIGFFYHRGLLQAAGIVTPPTSWEEVMDHCRRIRSLGIARFPMGLPLAGDPWLIELLSTLVFSHGGRFVDDARVSVMAEAGRGIIPTLAFLRDMIHRHQALDPTSPGQDEVGVARAFAEGRHAFALLPSYRLRFLNNPLTSDVAGQARLGLMPVGGAQHDPATCGWVRFYAISAAAARDAGRLARAGAFLSAFGGHDATGAYTMQRRLFVNDGLPFCTLPLLDDPRVSDVLVAAGENPEWRALHLASARNKDVIAPWFGNWQGVTNEIWRAVALDRLAPEAAAQMAHALWVQLCDACRPRP</sequence>
<dbReference type="PANTHER" id="PTHR43649:SF12">
    <property type="entry name" value="DIACETYLCHITOBIOSE BINDING PROTEIN DASA"/>
    <property type="match status" value="1"/>
</dbReference>
<protein>
    <submittedName>
        <fullName evidence="4">Multiple sugar transport system substrate-binding protein</fullName>
    </submittedName>
</protein>
<comment type="similarity">
    <text evidence="2">Belongs to the bacterial solute-binding protein 1 family.</text>
</comment>
<keyword evidence="3" id="KW-0732">Signal</keyword>
<keyword evidence="4" id="KW-0762">Sugar transport</keyword>
<comment type="caution">
    <text evidence="4">The sequence shown here is derived from an EMBL/GenBank/DDBJ whole genome shotgun (WGS) entry which is preliminary data.</text>
</comment>
<keyword evidence="4" id="KW-0813">Transport</keyword>
<dbReference type="Gene3D" id="3.40.190.10">
    <property type="entry name" value="Periplasmic binding protein-like II"/>
    <property type="match status" value="1"/>
</dbReference>
<accession>A0A840A479</accession>
<name>A0A840A479_9PROT</name>
<feature type="signal peptide" evidence="3">
    <location>
        <begin position="1"/>
        <end position="23"/>
    </location>
</feature>
<evidence type="ECO:0000256" key="2">
    <source>
        <dbReference type="ARBA" id="ARBA00008520"/>
    </source>
</evidence>
<evidence type="ECO:0000256" key="1">
    <source>
        <dbReference type="ARBA" id="ARBA00004418"/>
    </source>
</evidence>
<reference evidence="4 5" key="1">
    <citation type="submission" date="2020-08" db="EMBL/GenBank/DDBJ databases">
        <title>Genomic Encyclopedia of Type Strains, Phase IV (KMG-IV): sequencing the most valuable type-strain genomes for metagenomic binning, comparative biology and taxonomic classification.</title>
        <authorList>
            <person name="Goeker M."/>
        </authorList>
    </citation>
    <scope>NUCLEOTIDE SEQUENCE [LARGE SCALE GENOMIC DNA]</scope>
    <source>
        <strain evidence="4 5">DSM 19979</strain>
    </source>
</reference>
<dbReference type="InterPro" id="IPR006059">
    <property type="entry name" value="SBP"/>
</dbReference>
<keyword evidence="5" id="KW-1185">Reference proteome</keyword>
<dbReference type="Pfam" id="PF01547">
    <property type="entry name" value="SBP_bac_1"/>
    <property type="match status" value="1"/>
</dbReference>
<dbReference type="InterPro" id="IPR050490">
    <property type="entry name" value="Bact_solute-bd_prot1"/>
</dbReference>
<dbReference type="SUPFAM" id="SSF53850">
    <property type="entry name" value="Periplasmic binding protein-like II"/>
    <property type="match status" value="1"/>
</dbReference>
<dbReference type="RefSeq" id="WP_184381708.1">
    <property type="nucleotide sequence ID" value="NZ_JACIDJ010000001.1"/>
</dbReference>
<organism evidence="4 5">
    <name type="scientific">Roseococcus suduntuyensis</name>
    <dbReference type="NCBI Taxonomy" id="455361"/>
    <lineage>
        <taxon>Bacteria</taxon>
        <taxon>Pseudomonadati</taxon>
        <taxon>Pseudomonadota</taxon>
        <taxon>Alphaproteobacteria</taxon>
        <taxon>Acetobacterales</taxon>
        <taxon>Roseomonadaceae</taxon>
        <taxon>Roseococcus</taxon>
    </lineage>
</organism>